<dbReference type="EMBL" id="JAIWYP010000016">
    <property type="protein sequence ID" value="KAH3698013.1"/>
    <property type="molecule type" value="Genomic_DNA"/>
</dbReference>
<dbReference type="GO" id="GO:0005524">
    <property type="term" value="F:ATP binding"/>
    <property type="evidence" value="ECO:0007669"/>
    <property type="project" value="UniProtKB-KW"/>
</dbReference>
<dbReference type="InterPro" id="IPR027897">
    <property type="entry name" value="DUF4559"/>
</dbReference>
<dbReference type="Gene3D" id="3.40.50.300">
    <property type="entry name" value="P-loop containing nucleotide triphosphate hydrolases"/>
    <property type="match status" value="1"/>
</dbReference>
<feature type="domain" description="NACHT" evidence="4">
    <location>
        <begin position="387"/>
        <end position="496"/>
    </location>
</feature>
<dbReference type="InterPro" id="IPR007111">
    <property type="entry name" value="NACHT_NTPase"/>
</dbReference>
<dbReference type="Gene3D" id="3.80.10.10">
    <property type="entry name" value="Ribonuclease Inhibitor"/>
    <property type="match status" value="1"/>
</dbReference>
<dbReference type="InterPro" id="IPR027417">
    <property type="entry name" value="P-loop_NTPase"/>
</dbReference>
<reference evidence="5" key="1">
    <citation type="journal article" date="2019" name="bioRxiv">
        <title>The Genome of the Zebra Mussel, Dreissena polymorpha: A Resource for Invasive Species Research.</title>
        <authorList>
            <person name="McCartney M.A."/>
            <person name="Auch B."/>
            <person name="Kono T."/>
            <person name="Mallez S."/>
            <person name="Zhang Y."/>
            <person name="Obille A."/>
            <person name="Becker A."/>
            <person name="Abrahante J.E."/>
            <person name="Garbe J."/>
            <person name="Badalamenti J.P."/>
            <person name="Herman A."/>
            <person name="Mangelson H."/>
            <person name="Liachko I."/>
            <person name="Sullivan S."/>
            <person name="Sone E.D."/>
            <person name="Koren S."/>
            <person name="Silverstein K.A.T."/>
            <person name="Beckman K.B."/>
            <person name="Gohl D.M."/>
        </authorList>
    </citation>
    <scope>NUCLEOTIDE SEQUENCE</scope>
    <source>
        <strain evidence="5">Duluth1</strain>
        <tissue evidence="5">Whole animal</tissue>
    </source>
</reference>
<dbReference type="InterPro" id="IPR032675">
    <property type="entry name" value="LRR_dom_sf"/>
</dbReference>
<evidence type="ECO:0000256" key="1">
    <source>
        <dbReference type="ARBA" id="ARBA00022741"/>
    </source>
</evidence>
<dbReference type="PANTHER" id="PTHR46844">
    <property type="entry name" value="SLR5058 PROTEIN"/>
    <property type="match status" value="1"/>
</dbReference>
<keyword evidence="3" id="KW-0175">Coiled coil</keyword>
<evidence type="ECO:0000256" key="2">
    <source>
        <dbReference type="ARBA" id="ARBA00022840"/>
    </source>
</evidence>
<gene>
    <name evidence="5" type="ORF">DPMN_085528</name>
</gene>
<sequence length="1315" mass="148795">MATTTKIFTEKETNNWFKACIALNMAKEGLTNFVVTELKNVLNAVGISCGQCSIENLMPCPTQGLCNKRKPYKCTFHTSHQPKSCQSCDQVKQNIKSLHRFNGPSWRNSKAERWATDPWEIGKCYLPPDGYSDVSSVHDSDFNGVISILLNCTHFQACLSPACLSPPPPDKQCPLEKIRQIGRDVRHTADCKVTDADLQDYFKTLATFLADPICLLHETSATDARRKLSDLQNDRLSLTELGELLKEANQTITRAKEVGERLSKEAERTLTEGLDTLEATIQAGVQRVQSEIMDSIVRIKQAANEKGQDDFERGVADLLRRLKDHYRDTVSFVPLSTLDPSHDKQVHDIYASPKIHRMKIENGGRRTKQEQVLTYKDFFYRDNQLSRRTYLQGDAGSGKTTFVAKLVNDWCNVQASSMNSTKEQTALVDVDTLQKFKFVFFISLRDSRNQACVVQMIKTQLIDKTFADSEAEDAYKLVLQIMKTSTCLIIQDGLDEWPGEDVVPSMAGIPKDHCIVLTTSRPWKLTDERIRNSQIDILLDLEGISDPEAFNEKVLRCLLHESNDLKETVKQFKEFLRSHNLQSISVSPMLHALIICTWVEGIAERLSGSSLCELYTILLESLCKKANPLISHFNRSEPLPVNCFSRSRYIKPNMQHIHDISKAAFSFVFSNEREMSIVFNEIKLSEYLSDNTQEFALKSGLLSIRKRTNRIDNTCSFVHKSVQEFLAAFYISGHVDVINSIISGYLERHHDSYLDIFQVFVFLCGMNITAANELSELMNVQDIAQGHEVHNFDEDYFLLRESSFQRCVVSGYKEAEANKTTPVHLHLSHFCFLDDHVEDVYRIWAMNTSRARSLSVCHFPNKHLILCSQDASSARWKGLRSSLTRARDNPGPSASKTQREVNSSASFNLSLSHHLEQLNIVQLNLKYNVTMQPNALVGLKNLKSLGLIFVKCKGLDLSRCNKLEHLCLEIDVILKPNALVGLKKLNHLKLTNVLCKGLALSSCHNLERLILEYGVTLHPNALVGLKNLKYINIRYFKSEALAIDLSSCVNVEELKLTGGIIVRPNALIGMKKLKLLTLGCTYESITLKRETFPSVCLRNLLSTLLTSDHEVKNCGITSSEQCAFRRSLKCVYAAITIYLNNTIRITLNGYAFPVLCEAMHGLRIKSLSLGNICESLRIQHGTSFLQSLRSLSLLETLTMHLPTYIDIQLPQSLKHVTLFYNILSSSQLRDLVNKLSALSGPLDCRIEFPTEEYILIKEELKARERVKVKRFRIYDRSVDIDHGTTSAWSLRCDVVDDGGHSAEIAYAEFYDNKCL</sequence>
<comment type="caution">
    <text evidence="5">The sequence shown here is derived from an EMBL/GenBank/DDBJ whole genome shotgun (WGS) entry which is preliminary data.</text>
</comment>
<dbReference type="SUPFAM" id="SSF52047">
    <property type="entry name" value="RNI-like"/>
    <property type="match status" value="1"/>
</dbReference>
<organism evidence="5 6">
    <name type="scientific">Dreissena polymorpha</name>
    <name type="common">Zebra mussel</name>
    <name type="synonym">Mytilus polymorpha</name>
    <dbReference type="NCBI Taxonomy" id="45954"/>
    <lineage>
        <taxon>Eukaryota</taxon>
        <taxon>Metazoa</taxon>
        <taxon>Spiralia</taxon>
        <taxon>Lophotrochozoa</taxon>
        <taxon>Mollusca</taxon>
        <taxon>Bivalvia</taxon>
        <taxon>Autobranchia</taxon>
        <taxon>Heteroconchia</taxon>
        <taxon>Euheterodonta</taxon>
        <taxon>Imparidentia</taxon>
        <taxon>Neoheterodontei</taxon>
        <taxon>Myida</taxon>
        <taxon>Dreissenoidea</taxon>
        <taxon>Dreissenidae</taxon>
        <taxon>Dreissena</taxon>
    </lineage>
</organism>
<reference evidence="5" key="2">
    <citation type="submission" date="2020-11" db="EMBL/GenBank/DDBJ databases">
        <authorList>
            <person name="McCartney M.A."/>
            <person name="Auch B."/>
            <person name="Kono T."/>
            <person name="Mallez S."/>
            <person name="Becker A."/>
            <person name="Gohl D.M."/>
            <person name="Silverstein K.A.T."/>
            <person name="Koren S."/>
            <person name="Bechman K.B."/>
            <person name="Herman A."/>
            <person name="Abrahante J.E."/>
            <person name="Garbe J."/>
        </authorList>
    </citation>
    <scope>NUCLEOTIDE SEQUENCE</scope>
    <source>
        <strain evidence="5">Duluth1</strain>
        <tissue evidence="5">Whole animal</tissue>
    </source>
</reference>
<name>A0A9D3YCW2_DREPO</name>
<dbReference type="PROSITE" id="PS50837">
    <property type="entry name" value="NACHT"/>
    <property type="match status" value="1"/>
</dbReference>
<dbReference type="Pfam" id="PF05729">
    <property type="entry name" value="NACHT"/>
    <property type="match status" value="1"/>
</dbReference>
<dbReference type="Proteomes" id="UP000828390">
    <property type="component" value="Unassembled WGS sequence"/>
</dbReference>
<accession>A0A9D3YCW2</accession>
<dbReference type="SUPFAM" id="SSF52540">
    <property type="entry name" value="P-loop containing nucleoside triphosphate hydrolases"/>
    <property type="match status" value="1"/>
</dbReference>
<dbReference type="Pfam" id="PF15112">
    <property type="entry name" value="DUF4559"/>
    <property type="match status" value="1"/>
</dbReference>
<proteinExistence type="predicted"/>
<evidence type="ECO:0000313" key="6">
    <source>
        <dbReference type="Proteomes" id="UP000828390"/>
    </source>
</evidence>
<evidence type="ECO:0000256" key="3">
    <source>
        <dbReference type="SAM" id="Coils"/>
    </source>
</evidence>
<dbReference type="PANTHER" id="PTHR46844:SF1">
    <property type="entry name" value="SLR5058 PROTEIN"/>
    <property type="match status" value="1"/>
</dbReference>
<feature type="coiled-coil region" evidence="3">
    <location>
        <begin position="221"/>
        <end position="265"/>
    </location>
</feature>
<protein>
    <recommendedName>
        <fullName evidence="4">NACHT domain-containing protein</fullName>
    </recommendedName>
</protein>
<keyword evidence="2" id="KW-0067">ATP-binding</keyword>
<keyword evidence="1" id="KW-0547">Nucleotide-binding</keyword>
<keyword evidence="6" id="KW-1185">Reference proteome</keyword>
<evidence type="ECO:0000259" key="4">
    <source>
        <dbReference type="PROSITE" id="PS50837"/>
    </source>
</evidence>
<evidence type="ECO:0000313" key="5">
    <source>
        <dbReference type="EMBL" id="KAH3698013.1"/>
    </source>
</evidence>